<reference evidence="1 2" key="1">
    <citation type="journal article" date="2010" name="Virol. J.">
        <title>Genomes of the T4-related bacteriophages as windows on microbial genome evolution.</title>
        <authorList>
            <person name="Petrov V.M."/>
            <person name="Ratnayaka S."/>
            <person name="Nolan J.M."/>
            <person name="Miller E.S."/>
            <person name="Karam J.D."/>
        </authorList>
    </citation>
    <scope>NUCLEOTIDE SEQUENCE [LARGE SCALE GENOMIC DNA]</scope>
    <source>
        <strain evidence="1">Acj133</strain>
    </source>
</reference>
<dbReference type="KEGG" id="vg:10323056"/>
<proteinExistence type="predicted"/>
<evidence type="ECO:0000313" key="2">
    <source>
        <dbReference type="Proteomes" id="UP000000330"/>
    </source>
</evidence>
<gene>
    <name evidence="1" type="ORF">Acj133p069</name>
</gene>
<organism evidence="1 2">
    <name type="scientific">Acinetobacter phage 133</name>
    <dbReference type="NCBI Taxonomy" id="2919552"/>
    <lineage>
        <taxon>Viruses</taxon>
        <taxon>Duplodnaviria</taxon>
        <taxon>Heunggongvirae</taxon>
        <taxon>Uroviricota</taxon>
        <taxon>Caudoviricetes</taxon>
        <taxon>Pantevenvirales</taxon>
        <taxon>Straboviridae</taxon>
        <taxon>Tevenvirinae</taxon>
        <taxon>Centumtrigintavirus</taxon>
        <taxon>Centumtrigintavirus cv133</taxon>
        <taxon>Acinetobacter virus 133</taxon>
    </lineage>
</organism>
<sequence length="147" mass="16955">MKMKLPYRELKPFGIECGTFEGYIFKQGVPFDIMGFKVLPGEVERVGSKWVWVITEFGRNFSEFSRDRESDICLTTANITRQRDKALKLEPCIVEVVFSLDTTDGWPLSEGGIGDLKPQYKVRFWDGEVLVVVEPMESNPLHWVLFN</sequence>
<evidence type="ECO:0000313" key="1">
    <source>
        <dbReference type="EMBL" id="AAT38504.2"/>
    </source>
</evidence>
<name>Q6J2M9_9CAUD</name>
<dbReference type="EMBL" id="HM114315">
    <property type="protein sequence ID" value="AAT38504.2"/>
    <property type="molecule type" value="Genomic_DNA"/>
</dbReference>
<accession>Q6J2M9</accession>
<dbReference type="Proteomes" id="UP000000330">
    <property type="component" value="Segment"/>
</dbReference>
<dbReference type="RefSeq" id="YP_004300650.1">
    <property type="nucleotide sequence ID" value="NC_015250.1"/>
</dbReference>
<dbReference type="GeneID" id="10323056"/>
<keyword evidence="2" id="KW-1185">Reference proteome</keyword>
<protein>
    <submittedName>
        <fullName evidence="1">Uncharacterized protein</fullName>
    </submittedName>
</protein>